<evidence type="ECO:0000256" key="5">
    <source>
        <dbReference type="ARBA" id="ARBA00022840"/>
    </source>
</evidence>
<evidence type="ECO:0000313" key="8">
    <source>
        <dbReference type="EMBL" id="KAK7433279.1"/>
    </source>
</evidence>
<comment type="caution">
    <text evidence="8">The sequence shown here is derived from an EMBL/GenBank/DDBJ whole genome shotgun (WGS) entry which is preliminary data.</text>
</comment>
<keyword evidence="4 8" id="KW-0418">Kinase</keyword>
<evidence type="ECO:0000256" key="2">
    <source>
        <dbReference type="ARBA" id="ARBA00022679"/>
    </source>
</evidence>
<keyword evidence="2 8" id="KW-0808">Transferase</keyword>
<dbReference type="InterPro" id="IPR017441">
    <property type="entry name" value="Protein_kinase_ATP_BS"/>
</dbReference>
<dbReference type="InterPro" id="IPR000719">
    <property type="entry name" value="Prot_kinase_dom"/>
</dbReference>
<dbReference type="PROSITE" id="PS50011">
    <property type="entry name" value="PROTEIN_KINASE_DOM"/>
    <property type="match status" value="1"/>
</dbReference>
<gene>
    <name evidence="8" type="primary">YPK2_1</name>
    <name evidence="8" type="ORF">QQZ08_000217</name>
</gene>
<dbReference type="Proteomes" id="UP001498421">
    <property type="component" value="Unassembled WGS sequence"/>
</dbReference>
<dbReference type="EMBL" id="JAZAVK010000001">
    <property type="protein sequence ID" value="KAK7433279.1"/>
    <property type="molecule type" value="Genomic_DNA"/>
</dbReference>
<keyword evidence="5 6" id="KW-0067">ATP-binding</keyword>
<dbReference type="PANTHER" id="PTHR24355">
    <property type="entry name" value="G PROTEIN-COUPLED RECEPTOR KINASE/RIBOSOMAL PROTEIN S6 KINASE"/>
    <property type="match status" value="1"/>
</dbReference>
<evidence type="ECO:0000313" key="9">
    <source>
        <dbReference type="Proteomes" id="UP001498421"/>
    </source>
</evidence>
<evidence type="ECO:0000256" key="6">
    <source>
        <dbReference type="PROSITE-ProRule" id="PRU10141"/>
    </source>
</evidence>
<feature type="binding site" evidence="6">
    <location>
        <position position="243"/>
    </location>
    <ligand>
        <name>ATP</name>
        <dbReference type="ChEBI" id="CHEBI:30616"/>
    </ligand>
</feature>
<keyword evidence="9" id="KW-1185">Reference proteome</keyword>
<dbReference type="PROSITE" id="PS00107">
    <property type="entry name" value="PROTEIN_KINASE_ATP"/>
    <property type="match status" value="1"/>
</dbReference>
<keyword evidence="1" id="KW-0723">Serine/threonine-protein kinase</keyword>
<evidence type="ECO:0000256" key="4">
    <source>
        <dbReference type="ARBA" id="ARBA00022777"/>
    </source>
</evidence>
<reference evidence="8 9" key="1">
    <citation type="journal article" date="2025" name="Microbiol. Resour. Announc.">
        <title>Draft genome sequences for Neonectria magnoliae and Neonectria punicea, canker pathogens of Liriodendron tulipifera and Acer saccharum in West Virginia.</title>
        <authorList>
            <person name="Petronek H.M."/>
            <person name="Kasson M.T."/>
            <person name="Metheny A.M."/>
            <person name="Stauder C.M."/>
            <person name="Lovett B."/>
            <person name="Lynch S.C."/>
            <person name="Garnas J.R."/>
            <person name="Kasson L.R."/>
            <person name="Stajich J.E."/>
        </authorList>
    </citation>
    <scope>NUCLEOTIDE SEQUENCE [LARGE SCALE GENOMIC DNA]</scope>
    <source>
        <strain evidence="8 9">NRRL 64651</strain>
    </source>
</reference>
<keyword evidence="3 6" id="KW-0547">Nucleotide-binding</keyword>
<evidence type="ECO:0000256" key="3">
    <source>
        <dbReference type="ARBA" id="ARBA00022741"/>
    </source>
</evidence>
<feature type="domain" description="Protein kinase" evidence="7">
    <location>
        <begin position="214"/>
        <end position="338"/>
    </location>
</feature>
<dbReference type="Pfam" id="PF00069">
    <property type="entry name" value="Pkinase"/>
    <property type="match status" value="1"/>
</dbReference>
<dbReference type="GO" id="GO:0004674">
    <property type="term" value="F:protein serine/threonine kinase activity"/>
    <property type="evidence" value="ECO:0007669"/>
    <property type="project" value="UniProtKB-EC"/>
</dbReference>
<sequence>MAESFLFDTVINSHLFQHNKQAGQESYRAVSESLSQAPVVKTPKPGILIVTLHEARGLPLPENIKTSSGRGFKEIPTVHGRVSGKYMPYALVDFDKAEVFVNSSNGTPENPLWAENQYKFDVLRVSELTAHFFIPNPNAAPGSGRTQDIFLGVTRLNPRLEPIKDSGKGGKSSKDTQRGLNDAGWLDLHHGEGKLRISVQYAENQAGKLTVDDFELLTVVGKGSFGKVYQVRRRDTNCIYALKSIQKTKIISRTEVTHTLAERSILAQINSPFIVNALDADNIGREFTSEAPEDSYVDHPDLSQIMQDQFAGFSYNGPVAGLNDAGGSIKDPSIMGGL</sequence>
<evidence type="ECO:0000256" key="1">
    <source>
        <dbReference type="ARBA" id="ARBA00022527"/>
    </source>
</evidence>
<dbReference type="Gene3D" id="3.30.200.20">
    <property type="entry name" value="Phosphorylase Kinase, domain 1"/>
    <property type="match status" value="1"/>
</dbReference>
<name>A0ABR1IKE6_9HYPO</name>
<accession>A0ABR1IKE6</accession>
<proteinExistence type="predicted"/>
<dbReference type="EC" id="2.7.11.1" evidence="8"/>
<dbReference type="SUPFAM" id="SSF56112">
    <property type="entry name" value="Protein kinase-like (PK-like)"/>
    <property type="match status" value="1"/>
</dbReference>
<protein>
    <submittedName>
        <fullName evidence="8">Serine/threonine-protein kinase</fullName>
        <ecNumber evidence="8">2.7.11.1</ecNumber>
    </submittedName>
</protein>
<dbReference type="CDD" id="cd11651">
    <property type="entry name" value="YPK1_N_like"/>
    <property type="match status" value="1"/>
</dbReference>
<evidence type="ECO:0000259" key="7">
    <source>
        <dbReference type="PROSITE" id="PS50011"/>
    </source>
</evidence>
<dbReference type="InterPro" id="IPR011009">
    <property type="entry name" value="Kinase-like_dom_sf"/>
</dbReference>
<dbReference type="PANTHER" id="PTHR24355:SF18">
    <property type="entry name" value="G PROTEIN-COUPLED RECEPTOR KINASE"/>
    <property type="match status" value="1"/>
</dbReference>
<organism evidence="8 9">
    <name type="scientific">Neonectria magnoliae</name>
    <dbReference type="NCBI Taxonomy" id="2732573"/>
    <lineage>
        <taxon>Eukaryota</taxon>
        <taxon>Fungi</taxon>
        <taxon>Dikarya</taxon>
        <taxon>Ascomycota</taxon>
        <taxon>Pezizomycotina</taxon>
        <taxon>Sordariomycetes</taxon>
        <taxon>Hypocreomycetidae</taxon>
        <taxon>Hypocreales</taxon>
        <taxon>Nectriaceae</taxon>
        <taxon>Neonectria</taxon>
    </lineage>
</organism>